<evidence type="ECO:0000313" key="2">
    <source>
        <dbReference type="EMBL" id="KAA8565807.1"/>
    </source>
</evidence>
<proteinExistence type="predicted"/>
<comment type="caution">
    <text evidence="2">The sequence shown here is derived from an EMBL/GenBank/DDBJ whole genome shotgun (WGS) entry which is preliminary data.</text>
</comment>
<evidence type="ECO:0000256" key="1">
    <source>
        <dbReference type="SAM" id="MobiDB-lite"/>
    </source>
</evidence>
<dbReference type="Proteomes" id="UP000322873">
    <property type="component" value="Unassembled WGS sequence"/>
</dbReference>
<dbReference type="AlphaFoldDB" id="A0A5M9JAK2"/>
<accession>A0A5M9JAK2</accession>
<dbReference type="GO" id="GO:0006289">
    <property type="term" value="P:nucleotide-excision repair"/>
    <property type="evidence" value="ECO:0007669"/>
    <property type="project" value="InterPro"/>
</dbReference>
<dbReference type="GO" id="GO:0003697">
    <property type="term" value="F:single-stranded DNA binding"/>
    <property type="evidence" value="ECO:0007669"/>
    <property type="project" value="TreeGrafter"/>
</dbReference>
<dbReference type="GO" id="GO:0006298">
    <property type="term" value="P:mismatch repair"/>
    <property type="evidence" value="ECO:0007669"/>
    <property type="project" value="TreeGrafter"/>
</dbReference>
<dbReference type="GO" id="GO:0071942">
    <property type="term" value="C:XPC complex"/>
    <property type="evidence" value="ECO:0007669"/>
    <property type="project" value="TreeGrafter"/>
</dbReference>
<sequence>MPPKTRGRPKGKGKVVNQNVVPDVYRDMLAEAIPEQPEVPERPLKKRRLGLRGAAVAASGPSNPSSVSKSHDGPEDDEDVEFEDVIAAPKGSDDDDLEWDTNNHQQTAYRDSDEETDESDADVEIDWENINFDTKNDEPSGDLELTLTRPEPQRQTNTSRRKPINQADKSLRLEIHRLHLLCLLSHVDMRNQWCNDPIVQDSLRPLLNKKMLDFLRPREDLSQFSRADALKRGLEMVAIMWRTKFQITKRGMRRALWADDDDDINNVRFSRSLMYQF</sequence>
<feature type="compositionally biased region" description="Low complexity" evidence="1">
    <location>
        <begin position="51"/>
        <end position="68"/>
    </location>
</feature>
<organism evidence="2 3">
    <name type="scientific">Monilinia fructicola</name>
    <name type="common">Brown rot fungus</name>
    <name type="synonym">Ciboria fructicola</name>
    <dbReference type="NCBI Taxonomy" id="38448"/>
    <lineage>
        <taxon>Eukaryota</taxon>
        <taxon>Fungi</taxon>
        <taxon>Dikarya</taxon>
        <taxon>Ascomycota</taxon>
        <taxon>Pezizomycotina</taxon>
        <taxon>Leotiomycetes</taxon>
        <taxon>Helotiales</taxon>
        <taxon>Sclerotiniaceae</taxon>
        <taxon>Monilinia</taxon>
    </lineage>
</organism>
<dbReference type="InterPro" id="IPR004583">
    <property type="entry name" value="DNA_repair_Rad4"/>
</dbReference>
<dbReference type="EMBL" id="VICG01000013">
    <property type="protein sequence ID" value="KAA8565807.1"/>
    <property type="molecule type" value="Genomic_DNA"/>
</dbReference>
<protein>
    <submittedName>
        <fullName evidence="2">Uncharacterized protein</fullName>
    </submittedName>
</protein>
<dbReference type="GO" id="GO:0000111">
    <property type="term" value="C:nucleotide-excision repair factor 2 complex"/>
    <property type="evidence" value="ECO:0007669"/>
    <property type="project" value="TreeGrafter"/>
</dbReference>
<keyword evidence="3" id="KW-1185">Reference proteome</keyword>
<reference evidence="2 3" key="1">
    <citation type="submission" date="2019-06" db="EMBL/GenBank/DDBJ databases">
        <title>Genome Sequence of the Brown Rot Fungal Pathogen Monilinia fructicola.</title>
        <authorList>
            <person name="De Miccolis Angelini R.M."/>
            <person name="Landi L."/>
            <person name="Abate D."/>
            <person name="Pollastro S."/>
            <person name="Romanazzi G."/>
            <person name="Faretra F."/>
        </authorList>
    </citation>
    <scope>NUCLEOTIDE SEQUENCE [LARGE SCALE GENOMIC DNA]</scope>
    <source>
        <strain evidence="2 3">Mfrc123</strain>
    </source>
</reference>
<gene>
    <name evidence="2" type="ORF">EYC84_009631</name>
</gene>
<feature type="region of interest" description="Disordered" evidence="1">
    <location>
        <begin position="32"/>
        <end position="79"/>
    </location>
</feature>
<dbReference type="Gene3D" id="3.90.260.10">
    <property type="entry name" value="Transglutaminase-like"/>
    <property type="match status" value="1"/>
</dbReference>
<dbReference type="InterPro" id="IPR038765">
    <property type="entry name" value="Papain-like_cys_pep_sf"/>
</dbReference>
<dbReference type="GO" id="GO:0003684">
    <property type="term" value="F:damaged DNA binding"/>
    <property type="evidence" value="ECO:0007669"/>
    <property type="project" value="InterPro"/>
</dbReference>
<dbReference type="GO" id="GO:0005737">
    <property type="term" value="C:cytoplasm"/>
    <property type="evidence" value="ECO:0007669"/>
    <property type="project" value="TreeGrafter"/>
</dbReference>
<evidence type="ECO:0000313" key="3">
    <source>
        <dbReference type="Proteomes" id="UP000322873"/>
    </source>
</evidence>
<dbReference type="SUPFAM" id="SSF54001">
    <property type="entry name" value="Cysteine proteinases"/>
    <property type="match status" value="1"/>
</dbReference>
<name>A0A5M9JAK2_MONFR</name>
<feature type="region of interest" description="Disordered" evidence="1">
    <location>
        <begin position="129"/>
        <end position="165"/>
    </location>
</feature>
<dbReference type="PANTHER" id="PTHR12135">
    <property type="entry name" value="DNA REPAIR PROTEIN XP-C / RAD4"/>
    <property type="match status" value="1"/>
</dbReference>
<dbReference type="PANTHER" id="PTHR12135:SF0">
    <property type="entry name" value="DNA REPAIR PROTEIN COMPLEMENTING XP-C CELLS"/>
    <property type="match status" value="1"/>
</dbReference>
<dbReference type="InterPro" id="IPR036985">
    <property type="entry name" value="Transglutaminase-like_sf"/>
</dbReference>
<dbReference type="VEuPathDB" id="FungiDB:MFRU_006g03450"/>